<sequence length="793" mass="86267">MLMPTAFLVFITLIGPSLSIYNLTSPEIAAWDKPRGALIRHDIFLEGGFLQKATTWSDSDDAWDPAPRTVDDMSLFKLSLNRSFDINDDKAPALFEGLEGNTIGTEWLDGYMFHDDDEFYAYGGAYINRELLSSRTVACVVYDEQEGEEVDPVQPNPLYAPEGGSFIRSIAYGAGASVPSENLSFYFGGMQMQDGSQIGYFRRPSDRMVVSRTLITVDTAEQKNADWQYIDPTSDTILTRAHARMVWIPVGEQGLLIVVGGVLAPTDVLNNNIAWPNDTMEVGNNFTQEFAVYDIASRTWFSQPLKSNSFYPDINLAQFCTVVAPFSNGTSDSDHTHFDIYVYGGWDGNQPKSITEKVYVLTVPTFEWITLDVSGHVAPARQGHLCFKPYPDQMMVIGGTGMSARPLGPRSGIDVFDLNDLAWTGRYDPRESEHRPYSPTNAIRDAVAREPFASSMPQALRDIFSTRYSKEIKEWGPYTLIDDSAGPVPTNDPGNGGDDDGQPGWVVPVAATLGVVGGLAIIGIILFCWRRRRIQKARDNKRHSNVTSETAKQGWITKWIGGTASDVPPGKDLASETYTEPEGNMATPAQMSEAHPSELEGRGYFPGSPRTDHSRWSSSTAVRQPADGSAGPHEVHADSSFIHEAGARSPVPGSDIRQYPLYPPSVVSGGHPRSVRSESISQPTDAGNASDGAASPTPSRSPPPPGTAAAMSSIPEAARFSLDHNNEEKRDDSGLARATSGRAVSPILGEDGTLQRPGHRRHNSSWSSTLSPLPSPGMVDRTSAGGADQGHTI</sequence>
<gene>
    <name evidence="6" type="ORF">HMPREF1541_00603</name>
</gene>
<dbReference type="GeneID" id="19967942"/>
<evidence type="ECO:0000256" key="5">
    <source>
        <dbReference type="SAM" id="SignalP"/>
    </source>
</evidence>
<keyword evidence="1" id="KW-0880">Kelch repeat</keyword>
<protein>
    <recommendedName>
        <fullName evidence="8">Kelch repeat protein</fullName>
    </recommendedName>
</protein>
<dbReference type="VEuPathDB" id="FungiDB:HMPREF1541_00603"/>
<dbReference type="InParanoid" id="W2SEW0"/>
<keyword evidence="7" id="KW-1185">Reference proteome</keyword>
<evidence type="ECO:0000256" key="4">
    <source>
        <dbReference type="SAM" id="Phobius"/>
    </source>
</evidence>
<feature type="signal peptide" evidence="5">
    <location>
        <begin position="1"/>
        <end position="19"/>
    </location>
</feature>
<evidence type="ECO:0000313" key="6">
    <source>
        <dbReference type="EMBL" id="ETN46419.1"/>
    </source>
</evidence>
<feature type="transmembrane region" description="Helical" evidence="4">
    <location>
        <begin position="505"/>
        <end position="529"/>
    </location>
</feature>
<evidence type="ECO:0000313" key="7">
    <source>
        <dbReference type="Proteomes" id="UP000030752"/>
    </source>
</evidence>
<evidence type="ECO:0000256" key="3">
    <source>
        <dbReference type="SAM" id="MobiDB-lite"/>
    </source>
</evidence>
<keyword evidence="4" id="KW-0472">Membrane</keyword>
<accession>W2SEW0</accession>
<dbReference type="PANTHER" id="PTHR46228">
    <property type="entry name" value="KELCH DOMAIN-CONTAINING PROTEIN"/>
    <property type="match status" value="1"/>
</dbReference>
<keyword evidence="4" id="KW-1133">Transmembrane helix</keyword>
<proteinExistence type="predicted"/>
<reference evidence="6 7" key="1">
    <citation type="submission" date="2013-03" db="EMBL/GenBank/DDBJ databases">
        <title>The Genome Sequence of Phialophora europaea CBS 101466.</title>
        <authorList>
            <consortium name="The Broad Institute Genomics Platform"/>
            <person name="Cuomo C."/>
            <person name="de Hoog S."/>
            <person name="Gorbushina A."/>
            <person name="Walker B."/>
            <person name="Young S.K."/>
            <person name="Zeng Q."/>
            <person name="Gargeya S."/>
            <person name="Fitzgerald M."/>
            <person name="Haas B."/>
            <person name="Abouelleil A."/>
            <person name="Allen A.W."/>
            <person name="Alvarado L."/>
            <person name="Arachchi H.M."/>
            <person name="Berlin A.M."/>
            <person name="Chapman S.B."/>
            <person name="Gainer-Dewar J."/>
            <person name="Goldberg J."/>
            <person name="Griggs A."/>
            <person name="Gujja S."/>
            <person name="Hansen M."/>
            <person name="Howarth C."/>
            <person name="Imamovic A."/>
            <person name="Ireland A."/>
            <person name="Larimer J."/>
            <person name="McCowan C."/>
            <person name="Murphy C."/>
            <person name="Pearson M."/>
            <person name="Poon T.W."/>
            <person name="Priest M."/>
            <person name="Roberts A."/>
            <person name="Saif S."/>
            <person name="Shea T."/>
            <person name="Sisk P."/>
            <person name="Sykes S."/>
            <person name="Wortman J."/>
            <person name="Nusbaum C."/>
            <person name="Birren B."/>
        </authorList>
    </citation>
    <scope>NUCLEOTIDE SEQUENCE [LARGE SCALE GENOMIC DNA]</scope>
    <source>
        <strain evidence="6 7">CBS 101466</strain>
    </source>
</reference>
<feature type="chain" id="PRO_5004824558" description="Kelch repeat protein" evidence="5">
    <location>
        <begin position="20"/>
        <end position="793"/>
    </location>
</feature>
<dbReference type="RefSeq" id="XP_008711131.1">
    <property type="nucleotide sequence ID" value="XM_008712909.1"/>
</dbReference>
<keyword evidence="4" id="KW-0812">Transmembrane</keyword>
<dbReference type="Gene3D" id="2.120.10.80">
    <property type="entry name" value="Kelch-type beta propeller"/>
    <property type="match status" value="1"/>
</dbReference>
<dbReference type="HOGENOM" id="CLU_360207_0_0_1"/>
<dbReference type="AlphaFoldDB" id="W2SEW0"/>
<evidence type="ECO:0008006" key="8">
    <source>
        <dbReference type="Google" id="ProtNLM"/>
    </source>
</evidence>
<dbReference type="OrthoDB" id="540004at2759"/>
<organism evidence="6 7">
    <name type="scientific">Cyphellophora europaea (strain CBS 101466)</name>
    <name type="common">Phialophora europaea</name>
    <dbReference type="NCBI Taxonomy" id="1220924"/>
    <lineage>
        <taxon>Eukaryota</taxon>
        <taxon>Fungi</taxon>
        <taxon>Dikarya</taxon>
        <taxon>Ascomycota</taxon>
        <taxon>Pezizomycotina</taxon>
        <taxon>Eurotiomycetes</taxon>
        <taxon>Chaetothyriomycetidae</taxon>
        <taxon>Chaetothyriales</taxon>
        <taxon>Cyphellophoraceae</taxon>
        <taxon>Cyphellophora</taxon>
    </lineage>
</organism>
<feature type="compositionally biased region" description="Basic and acidic residues" evidence="3">
    <location>
        <begin position="721"/>
        <end position="734"/>
    </location>
</feature>
<feature type="region of interest" description="Disordered" evidence="3">
    <location>
        <begin position="560"/>
        <end position="793"/>
    </location>
</feature>
<evidence type="ECO:0000256" key="1">
    <source>
        <dbReference type="ARBA" id="ARBA00022441"/>
    </source>
</evidence>
<name>W2SEW0_CYPE1</name>
<feature type="region of interest" description="Disordered" evidence="3">
    <location>
        <begin position="481"/>
        <end position="503"/>
    </location>
</feature>
<feature type="compositionally biased region" description="Polar residues" evidence="3">
    <location>
        <begin position="677"/>
        <end position="687"/>
    </location>
</feature>
<evidence type="ECO:0000256" key="2">
    <source>
        <dbReference type="ARBA" id="ARBA00022737"/>
    </source>
</evidence>
<dbReference type="STRING" id="1220924.W2SEW0"/>
<keyword evidence="2" id="KW-0677">Repeat</keyword>
<dbReference type="SUPFAM" id="SSF117281">
    <property type="entry name" value="Kelch motif"/>
    <property type="match status" value="1"/>
</dbReference>
<dbReference type="eggNOG" id="ENOG502SIX7">
    <property type="taxonomic scope" value="Eukaryota"/>
</dbReference>
<keyword evidence="5" id="KW-0732">Signal</keyword>
<dbReference type="PANTHER" id="PTHR46228:SF2">
    <property type="entry name" value="KELCH REPEAT PROTEIN (AFU_ORTHOLOGUE AFUA_4G14350)"/>
    <property type="match status" value="1"/>
</dbReference>
<dbReference type="EMBL" id="KB822711">
    <property type="protein sequence ID" value="ETN46419.1"/>
    <property type="molecule type" value="Genomic_DNA"/>
</dbReference>
<dbReference type="Proteomes" id="UP000030752">
    <property type="component" value="Unassembled WGS sequence"/>
</dbReference>
<dbReference type="InterPro" id="IPR015915">
    <property type="entry name" value="Kelch-typ_b-propeller"/>
</dbReference>